<feature type="compositionally biased region" description="Polar residues" evidence="1">
    <location>
        <begin position="277"/>
        <end position="300"/>
    </location>
</feature>
<sequence length="524" mass="57378">MTSPLVGLEAFTGNQTLLSTPRNNSTLGQDVGITDWARTGSSLFGGGHNNFNNNFLSMNNKLIGAVPGLLSVAPGRVPVEPEACLESDYPEIEFWHKVTWKSTRRKQSQESYIGNEEDEEEDDKQGKMRGNSRASKGINVSMRWVEEKNGEIINGYWATYIRGFAFGLLFELLKQGKLPLKWSMASNDVKIWFYTEMARQIPELRYCADHWKTQEIATTIYPGWISRHGGGSAVKTEVKTEDDTIDAVHQEHSSGKKRPIDNSQDTMAKKRKKKVNTVPSLTSLTKNTSQGSLLNGSQQKATEDDTTQDDDYDELLGEDDDICEQSDFSCMNTLSPITTSVPSDFDLMTVDSALQIVGTPAPTTTTSIRTTTSMAQAVPMFTMLPVQPTVQSVGPALAEETLTMNLPALTKTVTPTMKDPETLTIANSASLTPPIPLAPTVPASGPGPSTFRKPKISAAPYKPSKSSKTARGLCAIDYMAKTPNKNASKVQFDAYWGSVRETDIGKMYQTRANAAGNAMKKATK</sequence>
<comment type="caution">
    <text evidence="2">The sequence shown here is derived from an EMBL/GenBank/DDBJ whole genome shotgun (WGS) entry which is preliminary data.</text>
</comment>
<feature type="compositionally biased region" description="Low complexity" evidence="1">
    <location>
        <begin position="456"/>
        <end position="467"/>
    </location>
</feature>
<feature type="compositionally biased region" description="Basic and acidic residues" evidence="1">
    <location>
        <begin position="246"/>
        <end position="260"/>
    </location>
</feature>
<proteinExistence type="predicted"/>
<accession>A0A9W9DER0</accession>
<evidence type="ECO:0000256" key="1">
    <source>
        <dbReference type="SAM" id="MobiDB-lite"/>
    </source>
</evidence>
<feature type="region of interest" description="Disordered" evidence="1">
    <location>
        <begin position="246"/>
        <end position="314"/>
    </location>
</feature>
<reference evidence="2" key="1">
    <citation type="submission" date="2022-08" db="EMBL/GenBank/DDBJ databases">
        <authorList>
            <consortium name="DOE Joint Genome Institute"/>
            <person name="Min B."/>
            <person name="Riley R."/>
            <person name="Sierra-Patev S."/>
            <person name="Naranjo-Ortiz M."/>
            <person name="Looney B."/>
            <person name="Konkel Z."/>
            <person name="Slot J.C."/>
            <person name="Sakamoto Y."/>
            <person name="Steenwyk J.L."/>
            <person name="Rokas A."/>
            <person name="Carro J."/>
            <person name="Camarero S."/>
            <person name="Ferreira P."/>
            <person name="Molpeceres G."/>
            <person name="Ruiz-Duenas F.J."/>
            <person name="Serrano A."/>
            <person name="Henrissat B."/>
            <person name="Drula E."/>
            <person name="Hughes K.W."/>
            <person name="Mata J.L."/>
            <person name="Ishikawa N.K."/>
            <person name="Vargas-Isla R."/>
            <person name="Ushijima S."/>
            <person name="Smith C.A."/>
            <person name="Ahrendt S."/>
            <person name="Andreopoulos W."/>
            <person name="He G."/>
            <person name="Labutti K."/>
            <person name="Lipzen A."/>
            <person name="Ng V."/>
            <person name="Sandor L."/>
            <person name="Barry K."/>
            <person name="Martinez A.T."/>
            <person name="Xiao Y."/>
            <person name="Gibbons J.G."/>
            <person name="Terashima K."/>
            <person name="Hibbett D.S."/>
            <person name="Grigoriev I.V."/>
        </authorList>
    </citation>
    <scope>NUCLEOTIDE SEQUENCE</scope>
    <source>
        <strain evidence="2">Sp2 HRB7682 ss15</strain>
    </source>
</reference>
<feature type="region of interest" description="Disordered" evidence="1">
    <location>
        <begin position="436"/>
        <end position="467"/>
    </location>
</feature>
<evidence type="ECO:0000313" key="3">
    <source>
        <dbReference type="Proteomes" id="UP001150238"/>
    </source>
</evidence>
<dbReference type="EMBL" id="JANVFS010000044">
    <property type="protein sequence ID" value="KAJ4466604.1"/>
    <property type="molecule type" value="Genomic_DNA"/>
</dbReference>
<protein>
    <submittedName>
        <fullName evidence="2">Uncharacterized protein</fullName>
    </submittedName>
</protein>
<dbReference type="Proteomes" id="UP001150238">
    <property type="component" value="Unassembled WGS sequence"/>
</dbReference>
<name>A0A9W9DER0_9AGAR</name>
<feature type="compositionally biased region" description="Acidic residues" evidence="1">
    <location>
        <begin position="304"/>
        <end position="314"/>
    </location>
</feature>
<feature type="region of interest" description="Disordered" evidence="1">
    <location>
        <begin position="106"/>
        <end position="133"/>
    </location>
</feature>
<dbReference type="AlphaFoldDB" id="A0A9W9DER0"/>
<evidence type="ECO:0000313" key="2">
    <source>
        <dbReference type="EMBL" id="KAJ4466604.1"/>
    </source>
</evidence>
<reference evidence="2" key="2">
    <citation type="journal article" date="2023" name="Proc. Natl. Acad. Sci. U.S.A.">
        <title>A global phylogenomic analysis of the shiitake genus Lentinula.</title>
        <authorList>
            <person name="Sierra-Patev S."/>
            <person name="Min B."/>
            <person name="Naranjo-Ortiz M."/>
            <person name="Looney B."/>
            <person name="Konkel Z."/>
            <person name="Slot J.C."/>
            <person name="Sakamoto Y."/>
            <person name="Steenwyk J.L."/>
            <person name="Rokas A."/>
            <person name="Carro J."/>
            <person name="Camarero S."/>
            <person name="Ferreira P."/>
            <person name="Molpeceres G."/>
            <person name="Ruiz-Duenas F.J."/>
            <person name="Serrano A."/>
            <person name="Henrissat B."/>
            <person name="Drula E."/>
            <person name="Hughes K.W."/>
            <person name="Mata J.L."/>
            <person name="Ishikawa N.K."/>
            <person name="Vargas-Isla R."/>
            <person name="Ushijima S."/>
            <person name="Smith C.A."/>
            <person name="Donoghue J."/>
            <person name="Ahrendt S."/>
            <person name="Andreopoulos W."/>
            <person name="He G."/>
            <person name="LaButti K."/>
            <person name="Lipzen A."/>
            <person name="Ng V."/>
            <person name="Riley R."/>
            <person name="Sandor L."/>
            <person name="Barry K."/>
            <person name="Martinez A.T."/>
            <person name="Xiao Y."/>
            <person name="Gibbons J.G."/>
            <person name="Terashima K."/>
            <person name="Grigoriev I.V."/>
            <person name="Hibbett D."/>
        </authorList>
    </citation>
    <scope>NUCLEOTIDE SEQUENCE</scope>
    <source>
        <strain evidence="2">Sp2 HRB7682 ss15</strain>
    </source>
</reference>
<organism evidence="2 3">
    <name type="scientific">Lentinula lateritia</name>
    <dbReference type="NCBI Taxonomy" id="40482"/>
    <lineage>
        <taxon>Eukaryota</taxon>
        <taxon>Fungi</taxon>
        <taxon>Dikarya</taxon>
        <taxon>Basidiomycota</taxon>
        <taxon>Agaricomycotina</taxon>
        <taxon>Agaricomycetes</taxon>
        <taxon>Agaricomycetidae</taxon>
        <taxon>Agaricales</taxon>
        <taxon>Marasmiineae</taxon>
        <taxon>Omphalotaceae</taxon>
        <taxon>Lentinula</taxon>
    </lineage>
</organism>
<gene>
    <name evidence="2" type="ORF">C8J55DRAFT_492953</name>
</gene>